<dbReference type="Proteomes" id="UP000184032">
    <property type="component" value="Unassembled WGS sequence"/>
</dbReference>
<evidence type="ECO:0000256" key="2">
    <source>
        <dbReference type="ARBA" id="ARBA00008959"/>
    </source>
</evidence>
<dbReference type="Pfam" id="PF12002">
    <property type="entry name" value="MgsA_C"/>
    <property type="match status" value="1"/>
</dbReference>
<evidence type="ECO:0000313" key="9">
    <source>
        <dbReference type="EMBL" id="SHH43760.1"/>
    </source>
</evidence>
<dbReference type="InterPro" id="IPR032423">
    <property type="entry name" value="AAA_assoc_2"/>
</dbReference>
<dbReference type="FunFam" id="1.20.272.10:FF:000001">
    <property type="entry name" value="Putative AAA family ATPase"/>
    <property type="match status" value="1"/>
</dbReference>
<dbReference type="GO" id="GO:0017116">
    <property type="term" value="F:single-stranded DNA helicase activity"/>
    <property type="evidence" value="ECO:0007669"/>
    <property type="project" value="TreeGrafter"/>
</dbReference>
<protein>
    <submittedName>
        <fullName evidence="9">Putative ATPase</fullName>
    </submittedName>
</protein>
<dbReference type="Pfam" id="PF00004">
    <property type="entry name" value="AAA"/>
    <property type="match status" value="1"/>
</dbReference>
<feature type="domain" description="AAA+ ATPase" evidence="8">
    <location>
        <begin position="46"/>
        <end position="165"/>
    </location>
</feature>
<dbReference type="GO" id="GO:0016887">
    <property type="term" value="F:ATP hydrolysis activity"/>
    <property type="evidence" value="ECO:0007669"/>
    <property type="project" value="InterPro"/>
</dbReference>
<comment type="similarity">
    <text evidence="2">Belongs to the AAA ATPase family. RarA/MGS1/WRNIP1 subfamily.</text>
</comment>
<dbReference type="Gene3D" id="1.10.3710.10">
    <property type="entry name" value="DNA polymerase III clamp loader subunits, C-terminal domain"/>
    <property type="match status" value="1"/>
</dbReference>
<sequence length="430" mass="48205">MNMENNLKSSAPLANRLRPETLEEFVGQEHLVGEGKYLNRVIKSDRLSSMIFYGPPGVGKTTLARIIANTTKKRFIQISAVTSNLKELREVLLEAENNLKYDNKNSILFIDEIHRFNKTQQDALLPFVEKGIVVLIGATTENPYFEINKALISRTQILTLESLGESDLKKLIYRALKDKRGFGDLNVEITPDAVNYLANNSSGDGRNVLNSLEIAVLSTNTLNGKITVDRDVIKDSLQVKNIVYDKNGNEHYDTASAFIKSIRGTDPDAALFYLAKMLESGEDPKFIARRLIISASEDISNADPMALVVAVSAFEAVNIVGLPEARINLAQATTYLASAPKSNAAYLGINEAISDIKTGKKPNIPMYLRDIHSSDIDSGEGVYKYPHNYKNNYIHQQYLPEEFKEKKYYRPSENGYEKKIILYLEKLKNL</sequence>
<dbReference type="InterPro" id="IPR003959">
    <property type="entry name" value="ATPase_AAA_core"/>
</dbReference>
<evidence type="ECO:0000256" key="7">
    <source>
        <dbReference type="SAM" id="Coils"/>
    </source>
</evidence>
<dbReference type="InterPro" id="IPR003593">
    <property type="entry name" value="AAA+_ATPase"/>
</dbReference>
<dbReference type="Pfam" id="PF16193">
    <property type="entry name" value="AAA_assoc_2"/>
    <property type="match status" value="1"/>
</dbReference>
<dbReference type="PROSITE" id="PS00690">
    <property type="entry name" value="DEAH_ATP_HELICASE"/>
    <property type="match status" value="1"/>
</dbReference>
<dbReference type="GO" id="GO:0008047">
    <property type="term" value="F:enzyme activator activity"/>
    <property type="evidence" value="ECO:0007669"/>
    <property type="project" value="TreeGrafter"/>
</dbReference>
<dbReference type="Gene3D" id="1.10.8.60">
    <property type="match status" value="1"/>
</dbReference>
<dbReference type="AlphaFoldDB" id="A0A1M5SZI3"/>
<dbReference type="GO" id="GO:0006261">
    <property type="term" value="P:DNA-templated DNA replication"/>
    <property type="evidence" value="ECO:0007669"/>
    <property type="project" value="TreeGrafter"/>
</dbReference>
<keyword evidence="7" id="KW-0175">Coiled coil</keyword>
<keyword evidence="5" id="KW-0378">Hydrolase</keyword>
<dbReference type="CDD" id="cd18139">
    <property type="entry name" value="HLD_clamp_RarA"/>
    <property type="match status" value="1"/>
</dbReference>
<dbReference type="EMBL" id="FQXI01000009">
    <property type="protein sequence ID" value="SHH43760.1"/>
    <property type="molecule type" value="Genomic_DNA"/>
</dbReference>
<gene>
    <name evidence="9" type="ORF">SAMN02745245_01326</name>
</gene>
<dbReference type="CDD" id="cd00009">
    <property type="entry name" value="AAA"/>
    <property type="match status" value="1"/>
</dbReference>
<dbReference type="GO" id="GO:0003677">
    <property type="term" value="F:DNA binding"/>
    <property type="evidence" value="ECO:0007669"/>
    <property type="project" value="InterPro"/>
</dbReference>
<dbReference type="GO" id="GO:0005524">
    <property type="term" value="F:ATP binding"/>
    <property type="evidence" value="ECO:0007669"/>
    <property type="project" value="UniProtKB-KW"/>
</dbReference>
<comment type="function">
    <text evidence="1">DNA-dependent ATPase that plays important roles in cellular responses to stalled DNA replication processes.</text>
</comment>
<feature type="coiled-coil region" evidence="7">
    <location>
        <begin position="78"/>
        <end position="105"/>
    </location>
</feature>
<keyword evidence="10" id="KW-1185">Reference proteome</keyword>
<dbReference type="InterPro" id="IPR051314">
    <property type="entry name" value="AAA_ATPase_RarA/MGS1/WRNIP1"/>
</dbReference>
<dbReference type="SUPFAM" id="SSF52540">
    <property type="entry name" value="P-loop containing nucleoside triphosphate hydrolases"/>
    <property type="match status" value="1"/>
</dbReference>
<keyword evidence="4" id="KW-0547">Nucleotide-binding</keyword>
<evidence type="ECO:0000256" key="6">
    <source>
        <dbReference type="ARBA" id="ARBA00022840"/>
    </source>
</evidence>
<dbReference type="FunFam" id="3.40.50.300:FF:000137">
    <property type="entry name" value="Replication-associated recombination protein A"/>
    <property type="match status" value="1"/>
</dbReference>
<dbReference type="Gene3D" id="3.40.50.300">
    <property type="entry name" value="P-loop containing nucleotide triphosphate hydrolases"/>
    <property type="match status" value="1"/>
</dbReference>
<dbReference type="GO" id="GO:0000731">
    <property type="term" value="P:DNA synthesis involved in DNA repair"/>
    <property type="evidence" value="ECO:0007669"/>
    <property type="project" value="TreeGrafter"/>
</dbReference>
<name>A0A1M5SZI3_9FIRM</name>
<evidence type="ECO:0000256" key="4">
    <source>
        <dbReference type="ARBA" id="ARBA00022741"/>
    </source>
</evidence>
<evidence type="ECO:0000313" key="10">
    <source>
        <dbReference type="Proteomes" id="UP000184032"/>
    </source>
</evidence>
<dbReference type="InterPro" id="IPR027417">
    <property type="entry name" value="P-loop_NTPase"/>
</dbReference>
<proteinExistence type="inferred from homology"/>
<dbReference type="InterPro" id="IPR008921">
    <property type="entry name" value="DNA_pol3_clamp-load_cplx_C"/>
</dbReference>
<dbReference type="InterPro" id="IPR002464">
    <property type="entry name" value="DNA/RNA_helicase_DEAH_CS"/>
</dbReference>
<evidence type="ECO:0000256" key="5">
    <source>
        <dbReference type="ARBA" id="ARBA00022801"/>
    </source>
</evidence>
<dbReference type="PANTHER" id="PTHR13779:SF7">
    <property type="entry name" value="ATPASE WRNIP1"/>
    <property type="match status" value="1"/>
</dbReference>
<keyword evidence="6" id="KW-0067">ATP-binding</keyword>
<organism evidence="9 10">
    <name type="scientific">Anaerosphaera aminiphila DSM 21120</name>
    <dbReference type="NCBI Taxonomy" id="1120995"/>
    <lineage>
        <taxon>Bacteria</taxon>
        <taxon>Bacillati</taxon>
        <taxon>Bacillota</taxon>
        <taxon>Tissierellia</taxon>
        <taxon>Tissierellales</taxon>
        <taxon>Peptoniphilaceae</taxon>
        <taxon>Anaerosphaera</taxon>
    </lineage>
</organism>
<keyword evidence="3" id="KW-0235">DNA replication</keyword>
<reference evidence="9 10" key="1">
    <citation type="submission" date="2016-11" db="EMBL/GenBank/DDBJ databases">
        <authorList>
            <person name="Jaros S."/>
            <person name="Januszkiewicz K."/>
            <person name="Wedrychowicz H."/>
        </authorList>
    </citation>
    <scope>NUCLEOTIDE SEQUENCE [LARGE SCALE GENOMIC DNA]</scope>
    <source>
        <strain evidence="9 10">DSM 21120</strain>
    </source>
</reference>
<dbReference type="InterPro" id="IPR021886">
    <property type="entry name" value="MgsA_C"/>
</dbReference>
<dbReference type="Gene3D" id="1.20.272.10">
    <property type="match status" value="1"/>
</dbReference>
<evidence type="ECO:0000256" key="3">
    <source>
        <dbReference type="ARBA" id="ARBA00022705"/>
    </source>
</evidence>
<dbReference type="SUPFAM" id="SSF48019">
    <property type="entry name" value="post-AAA+ oligomerization domain-like"/>
    <property type="match status" value="1"/>
</dbReference>
<dbReference type="SMART" id="SM00382">
    <property type="entry name" value="AAA"/>
    <property type="match status" value="1"/>
</dbReference>
<evidence type="ECO:0000256" key="1">
    <source>
        <dbReference type="ARBA" id="ARBA00002393"/>
    </source>
</evidence>
<accession>A0A1M5SZI3</accession>
<dbReference type="STRING" id="1120995.SAMN02745245_01326"/>
<evidence type="ECO:0000259" key="8">
    <source>
        <dbReference type="SMART" id="SM00382"/>
    </source>
</evidence>
<dbReference type="PANTHER" id="PTHR13779">
    <property type="entry name" value="WERNER HELICASE-INTERACTING PROTEIN 1 FAMILY MEMBER"/>
    <property type="match status" value="1"/>
</dbReference>